<comment type="caution">
    <text evidence="1">The sequence shown here is derived from an EMBL/GenBank/DDBJ whole genome shotgun (WGS) entry which is preliminary data.</text>
</comment>
<reference evidence="1" key="1">
    <citation type="submission" date="2023-04" db="EMBL/GenBank/DDBJ databases">
        <title>Draft Genome sequencing of Naganishia species isolated from polar environments using Oxford Nanopore Technology.</title>
        <authorList>
            <person name="Leo P."/>
            <person name="Venkateswaran K."/>
        </authorList>
    </citation>
    <scope>NUCLEOTIDE SEQUENCE</scope>
    <source>
        <strain evidence="1">MNA-CCFEE 5262</strain>
    </source>
</reference>
<keyword evidence="2" id="KW-1185">Reference proteome</keyword>
<gene>
    <name evidence="1" type="ORF">QFC20_004943</name>
</gene>
<dbReference type="Proteomes" id="UP001230649">
    <property type="component" value="Unassembled WGS sequence"/>
</dbReference>
<sequence>MSDPLSFERFSSFVHALGKLEPQADPSSIFNKYITAFPNPLPADTGVVLFRLLFPHFTMRRRYQMQEKTLAGAIAKVMTLSAAHEEILKGWDDDGKVGQGASLGDEVKRVAELRSSGRGSTSDSRITLANIDRLLDELACHSSFADLGTDRPQNPRNRDTILRVIYTSTLSPQALNCITQIILQDLRPITCPLPTGTHHPAIALQLSATCKPPPVLDVFMAMKVWDWEMRELYRVMGDLNLVCRTVEGMGGGAGRRRRGDRVRAGPVLGVNVEIPKCEKGRSIESALKMIAGPHGRKTKEIWAETKYDGERMQIHVWRHHGRPCVKIYSKSKRDSTEDRKETHNIILGSIGLPLTNAPHHHLLSQRLESLPAGPDVTSVILEAEMLPYNESDRQGGHGPGIEEFWHLTNLSARGGQPRDRARHLFLSYFDILHYNGRSLLHESYQARRSILVSVIRKIPGFCQLAERTRIDVSQGMACAASQLATAFKLSNTRIEEGLVLKAAESKYNDPYLRWVKLKRDYIPGVGDCVDMAILAIGWNKDRARELRVGPSVMTTLYAGVLTNKTQVARRQQDPHFEILFRISYGMSKPQLAELNNALGRPPYQTRKYGVAECQGLSYRFTMRAGMPNPCAMFTQPLNGEIVGAGFQKTPLSKHYELRWPRLQKLHRPAERPWVDALDSDEYLEKCLKALGHLTSSAPAPTSPEGDSIARLFRTYSTGGIDLPDLWSPDKSHQRLGGTFGLGAKENIAGGSPYATSHPNFAGQAAKETPTEFKVARLERDLENKYAESAPSLQIVRHSKGESKYNGRLTRLHDRKVDRSANDQPSRDTPHPGRRKRRGKSCQVARRCVTPKTRAKPTHADSHCRFAPDGFPDRS</sequence>
<evidence type="ECO:0000313" key="2">
    <source>
        <dbReference type="Proteomes" id="UP001230649"/>
    </source>
</evidence>
<dbReference type="EMBL" id="JASBWS010000063">
    <property type="protein sequence ID" value="KAJ9102671.1"/>
    <property type="molecule type" value="Genomic_DNA"/>
</dbReference>
<protein>
    <submittedName>
        <fullName evidence="1">Uncharacterized protein</fullName>
    </submittedName>
</protein>
<organism evidence="1 2">
    <name type="scientific">Naganishia adeliensis</name>
    <dbReference type="NCBI Taxonomy" id="92952"/>
    <lineage>
        <taxon>Eukaryota</taxon>
        <taxon>Fungi</taxon>
        <taxon>Dikarya</taxon>
        <taxon>Basidiomycota</taxon>
        <taxon>Agaricomycotina</taxon>
        <taxon>Tremellomycetes</taxon>
        <taxon>Filobasidiales</taxon>
        <taxon>Filobasidiaceae</taxon>
        <taxon>Naganishia</taxon>
    </lineage>
</organism>
<evidence type="ECO:0000313" key="1">
    <source>
        <dbReference type="EMBL" id="KAJ9102671.1"/>
    </source>
</evidence>
<name>A0ACC2VVN5_9TREE</name>
<accession>A0ACC2VVN5</accession>
<proteinExistence type="predicted"/>